<evidence type="ECO:0000256" key="6">
    <source>
        <dbReference type="SAM" id="Phobius"/>
    </source>
</evidence>
<feature type="non-terminal residue" evidence="7">
    <location>
        <position position="1"/>
    </location>
</feature>
<feature type="transmembrane region" description="Helical" evidence="6">
    <location>
        <begin position="45"/>
        <end position="63"/>
    </location>
</feature>
<evidence type="ECO:0000256" key="2">
    <source>
        <dbReference type="ARBA" id="ARBA00022475"/>
    </source>
</evidence>
<accession>X0WI35</accession>
<dbReference type="PANTHER" id="PTHR30250">
    <property type="entry name" value="PST FAMILY PREDICTED COLANIC ACID TRANSPORTER"/>
    <property type="match status" value="1"/>
</dbReference>
<protein>
    <submittedName>
        <fullName evidence="7">Uncharacterized protein</fullName>
    </submittedName>
</protein>
<evidence type="ECO:0000256" key="3">
    <source>
        <dbReference type="ARBA" id="ARBA00022692"/>
    </source>
</evidence>
<dbReference type="InterPro" id="IPR050833">
    <property type="entry name" value="Poly_Biosynth_Transport"/>
</dbReference>
<name>X0WI35_9ZZZZ</name>
<keyword evidence="3 6" id="KW-0812">Transmembrane</keyword>
<feature type="transmembrane region" description="Helical" evidence="6">
    <location>
        <begin position="15"/>
        <end position="38"/>
    </location>
</feature>
<comment type="caution">
    <text evidence="7">The sequence shown here is derived from an EMBL/GenBank/DDBJ whole genome shotgun (WGS) entry which is preliminary data.</text>
</comment>
<feature type="transmembrane region" description="Helical" evidence="6">
    <location>
        <begin position="106"/>
        <end position="126"/>
    </location>
</feature>
<evidence type="ECO:0000256" key="1">
    <source>
        <dbReference type="ARBA" id="ARBA00004651"/>
    </source>
</evidence>
<proteinExistence type="predicted"/>
<comment type="subcellular location">
    <subcellularLocation>
        <location evidence="1">Cell membrane</location>
        <topology evidence="1">Multi-pass membrane protein</topology>
    </subcellularLocation>
</comment>
<evidence type="ECO:0000256" key="4">
    <source>
        <dbReference type="ARBA" id="ARBA00022989"/>
    </source>
</evidence>
<evidence type="ECO:0000256" key="5">
    <source>
        <dbReference type="ARBA" id="ARBA00023136"/>
    </source>
</evidence>
<feature type="transmembrane region" description="Helical" evidence="6">
    <location>
        <begin position="132"/>
        <end position="151"/>
    </location>
</feature>
<dbReference type="AlphaFoldDB" id="X0WI35"/>
<keyword evidence="2" id="KW-1003">Cell membrane</keyword>
<organism evidence="7">
    <name type="scientific">marine sediment metagenome</name>
    <dbReference type="NCBI Taxonomy" id="412755"/>
    <lineage>
        <taxon>unclassified sequences</taxon>
        <taxon>metagenomes</taxon>
        <taxon>ecological metagenomes</taxon>
    </lineage>
</organism>
<keyword evidence="5 6" id="KW-0472">Membrane</keyword>
<keyword evidence="4 6" id="KW-1133">Transmembrane helix</keyword>
<dbReference type="EMBL" id="BARS01038574">
    <property type="protein sequence ID" value="GAG24168.1"/>
    <property type="molecule type" value="Genomic_DNA"/>
</dbReference>
<dbReference type="PANTHER" id="PTHR30250:SF27">
    <property type="entry name" value="POLYSACCHARIDE BIOSYNTHESIS PROTEIN"/>
    <property type="match status" value="1"/>
</dbReference>
<reference evidence="7" key="1">
    <citation type="journal article" date="2014" name="Front. Microbiol.">
        <title>High frequency of phylogenetically diverse reductive dehalogenase-homologous genes in deep subseafloor sedimentary metagenomes.</title>
        <authorList>
            <person name="Kawai M."/>
            <person name="Futagami T."/>
            <person name="Toyoda A."/>
            <person name="Takaki Y."/>
            <person name="Nishi S."/>
            <person name="Hori S."/>
            <person name="Arai W."/>
            <person name="Tsubouchi T."/>
            <person name="Morono Y."/>
            <person name="Uchiyama I."/>
            <person name="Ito T."/>
            <person name="Fujiyama A."/>
            <person name="Inagaki F."/>
            <person name="Takami H."/>
        </authorList>
    </citation>
    <scope>NUCLEOTIDE SEQUENCE</scope>
    <source>
        <strain evidence="7">Expedition CK06-06</strain>
    </source>
</reference>
<sequence>ISIFGKQFSAGATTLIILLCGQFCYILAGGTFYIFAMIGKPKIELFNAGILVFLNIGLNLLLIPKLNIIGAALSSAISILVVNIISSIETYIFLRTHIFRLDLFKPIIAGGIPAIIIHLILKWKVIFPVHKILLILFFFTSYTLILILLKFEKKEIFLLKAIMQKMKSLKIK</sequence>
<gene>
    <name evidence="7" type="ORF">S01H1_59014</name>
</gene>
<evidence type="ECO:0000313" key="7">
    <source>
        <dbReference type="EMBL" id="GAG24168.1"/>
    </source>
</evidence>
<feature type="transmembrane region" description="Helical" evidence="6">
    <location>
        <begin position="69"/>
        <end position="94"/>
    </location>
</feature>
<dbReference type="GO" id="GO:0005886">
    <property type="term" value="C:plasma membrane"/>
    <property type="evidence" value="ECO:0007669"/>
    <property type="project" value="UniProtKB-SubCell"/>
</dbReference>